<evidence type="ECO:0008006" key="3">
    <source>
        <dbReference type="Google" id="ProtNLM"/>
    </source>
</evidence>
<proteinExistence type="predicted"/>
<dbReference type="Pfam" id="PF07209">
    <property type="entry name" value="DUF1415"/>
    <property type="match status" value="1"/>
</dbReference>
<gene>
    <name evidence="1" type="ORF">ABR69_09305</name>
</gene>
<dbReference type="EMBL" id="LIBB01000455">
    <property type="protein sequence ID" value="KRO69833.1"/>
    <property type="molecule type" value="Genomic_DNA"/>
</dbReference>
<dbReference type="Proteomes" id="UP000051934">
    <property type="component" value="Unassembled WGS sequence"/>
</dbReference>
<dbReference type="AlphaFoldDB" id="A0A0R2S4S2"/>
<organism evidence="1 2">
    <name type="scientific">OM182 bacterium BACL3 MAG-120507-bin80</name>
    <dbReference type="NCBI Taxonomy" id="1655577"/>
    <lineage>
        <taxon>Bacteria</taxon>
        <taxon>Pseudomonadati</taxon>
        <taxon>Pseudomonadota</taxon>
        <taxon>Gammaproteobacteria</taxon>
        <taxon>OMG group</taxon>
        <taxon>OM182 clade</taxon>
    </lineage>
</organism>
<sequence>MAEQRSAVLQAVQDWVSEFVVGHNLCPFAGKELRAGRVRFVETPAADIESLLHSLSEELALLVADSSIETTLLVHPHVLKSFAAYNDFLDLADGLIESMALEGVVQVASFHPSYRFAGTLPAAPENLTNRSPSPMLHLLREESIEVAAESHPDIGAIPQRNIEYLNDLMAPR</sequence>
<evidence type="ECO:0000313" key="1">
    <source>
        <dbReference type="EMBL" id="KRO69833.1"/>
    </source>
</evidence>
<comment type="caution">
    <text evidence="1">The sequence shown here is derived from an EMBL/GenBank/DDBJ whole genome shotgun (WGS) entry which is preliminary data.</text>
</comment>
<reference evidence="1 2" key="1">
    <citation type="submission" date="2015-10" db="EMBL/GenBank/DDBJ databases">
        <title>Metagenome-Assembled Genomes uncover a global brackish microbiome.</title>
        <authorList>
            <person name="Hugerth L.W."/>
            <person name="Larsson J."/>
            <person name="Alneberg J."/>
            <person name="Lindh M.V."/>
            <person name="Legrand C."/>
            <person name="Pinhassi J."/>
            <person name="Andersson A.F."/>
        </authorList>
    </citation>
    <scope>NUCLEOTIDE SEQUENCE [LARGE SCALE GENOMIC DNA]</scope>
    <source>
        <strain evidence="1">BACL4 MAG-120507-bin80</strain>
    </source>
</reference>
<protein>
    <recommendedName>
        <fullName evidence="3">Peptidase</fullName>
    </recommendedName>
</protein>
<evidence type="ECO:0000313" key="2">
    <source>
        <dbReference type="Proteomes" id="UP000051934"/>
    </source>
</evidence>
<name>A0A0R2S4S2_9GAMM</name>
<dbReference type="InterPro" id="IPR009858">
    <property type="entry name" value="DUF1415"/>
</dbReference>
<accession>A0A0R2S4S2</accession>